<evidence type="ECO:0000313" key="2">
    <source>
        <dbReference type="EMBL" id="XAY06572.1"/>
    </source>
</evidence>
<comment type="similarity">
    <text evidence="1">Belongs to the enoyl-CoA hydratase/isomerase family.</text>
</comment>
<dbReference type="Gene3D" id="3.90.226.10">
    <property type="entry name" value="2-enoyl-CoA Hydratase, Chain A, domain 1"/>
    <property type="match status" value="1"/>
</dbReference>
<proteinExistence type="inferred from homology"/>
<dbReference type="KEGG" id="parq:DSM112329_03446"/>
<dbReference type="GO" id="GO:0016853">
    <property type="term" value="F:isomerase activity"/>
    <property type="evidence" value="ECO:0007669"/>
    <property type="project" value="UniProtKB-KW"/>
</dbReference>
<dbReference type="EC" id="5.3.3.18" evidence="2"/>
<dbReference type="Pfam" id="PF00378">
    <property type="entry name" value="ECH_1"/>
    <property type="match status" value="1"/>
</dbReference>
<organism evidence="2">
    <name type="scientific">Paraconexibacter sp. AEG42_29</name>
    <dbReference type="NCBI Taxonomy" id="2997339"/>
    <lineage>
        <taxon>Bacteria</taxon>
        <taxon>Bacillati</taxon>
        <taxon>Actinomycetota</taxon>
        <taxon>Thermoleophilia</taxon>
        <taxon>Solirubrobacterales</taxon>
        <taxon>Paraconexibacteraceae</taxon>
        <taxon>Paraconexibacter</taxon>
    </lineage>
</organism>
<evidence type="ECO:0000256" key="1">
    <source>
        <dbReference type="ARBA" id="ARBA00005254"/>
    </source>
</evidence>
<name>A0AAU7AZ28_9ACTN</name>
<dbReference type="CDD" id="cd06558">
    <property type="entry name" value="crotonase-like"/>
    <property type="match status" value="1"/>
</dbReference>
<dbReference type="AlphaFoldDB" id="A0AAU7AZ28"/>
<dbReference type="InterPro" id="IPR001753">
    <property type="entry name" value="Enoyl-CoA_hydra/iso"/>
</dbReference>
<dbReference type="PANTHER" id="PTHR43459">
    <property type="entry name" value="ENOYL-COA HYDRATASE"/>
    <property type="match status" value="1"/>
</dbReference>
<dbReference type="Gene3D" id="1.10.12.10">
    <property type="entry name" value="Lyase 2-enoyl-coa Hydratase, Chain A, domain 2"/>
    <property type="match status" value="1"/>
</dbReference>
<protein>
    <submittedName>
        <fullName evidence="2">1,2-epoxyphenylacetyl-CoA isomerase</fullName>
        <ecNumber evidence="2">5.3.3.18</ecNumber>
    </submittedName>
</protein>
<gene>
    <name evidence="2" type="primary">paaG_1</name>
    <name evidence="2" type="ORF">DSM112329_03446</name>
</gene>
<dbReference type="RefSeq" id="WP_354697802.1">
    <property type="nucleotide sequence ID" value="NZ_CP114014.1"/>
</dbReference>
<sequence length="271" mass="28469">MSGFELVQEYDTVNLWRDDGAAKIELARPEALNAWNAQLSADLIAALAVVTHDPDARAVCFTGAGRAFCSGADLKDAGGTVTPAGKPDLYSALVARYHPVITAVRALDKPVVAAVNGGAVGIGLSLALACDYVIAAEDAYFLLAFVNIGLVPDGGASAFVAARVGLARATEMAMLGEQVGAADAERWGLINRVVPAADLAAEAEKITHRLAKGPTASYAGTKRLMNAWLLSGWQDQLELEARTQQEMAGTEDFVEGVMAFMQKRPTAFKGC</sequence>
<reference evidence="2" key="1">
    <citation type="submission" date="2022-12" db="EMBL/GenBank/DDBJ databases">
        <title>Paraconexibacter alkalitolerans sp. nov. and Baekduia alba sp. nov., isolated from soil and emended description of the genera Paraconexibacter (Chun et al., 2020) and Baekduia (An et al., 2020).</title>
        <authorList>
            <person name="Vieira S."/>
            <person name="Huber K.J."/>
            <person name="Geppert A."/>
            <person name="Wolf J."/>
            <person name="Neumann-Schaal M."/>
            <person name="Muesken M."/>
            <person name="Overmann J."/>
        </authorList>
    </citation>
    <scope>NUCLEOTIDE SEQUENCE</scope>
    <source>
        <strain evidence="2">AEG42_29</strain>
    </source>
</reference>
<dbReference type="InterPro" id="IPR014748">
    <property type="entry name" value="Enoyl-CoA_hydra_C"/>
</dbReference>
<dbReference type="EMBL" id="CP114014">
    <property type="protein sequence ID" value="XAY06572.1"/>
    <property type="molecule type" value="Genomic_DNA"/>
</dbReference>
<dbReference type="InterPro" id="IPR029045">
    <property type="entry name" value="ClpP/crotonase-like_dom_sf"/>
</dbReference>
<dbReference type="SUPFAM" id="SSF52096">
    <property type="entry name" value="ClpP/crotonase"/>
    <property type="match status" value="1"/>
</dbReference>
<accession>A0AAU7AZ28</accession>
<dbReference type="PANTHER" id="PTHR43459:SF1">
    <property type="entry name" value="EG:BACN32G11.4 PROTEIN"/>
    <property type="match status" value="1"/>
</dbReference>
<keyword evidence="2" id="KW-0413">Isomerase</keyword>